<protein>
    <submittedName>
        <fullName evidence="3">Uncharacterized protein</fullName>
    </submittedName>
</protein>
<feature type="transmembrane region" description="Helical" evidence="1">
    <location>
        <begin position="199"/>
        <end position="221"/>
    </location>
</feature>
<organism evidence="3 4">
    <name type="scientific">Lentithecium fluviatile CBS 122367</name>
    <dbReference type="NCBI Taxonomy" id="1168545"/>
    <lineage>
        <taxon>Eukaryota</taxon>
        <taxon>Fungi</taxon>
        <taxon>Dikarya</taxon>
        <taxon>Ascomycota</taxon>
        <taxon>Pezizomycotina</taxon>
        <taxon>Dothideomycetes</taxon>
        <taxon>Pleosporomycetidae</taxon>
        <taxon>Pleosporales</taxon>
        <taxon>Massarineae</taxon>
        <taxon>Lentitheciaceae</taxon>
        <taxon>Lentithecium</taxon>
    </lineage>
</organism>
<keyword evidence="1" id="KW-0812">Transmembrane</keyword>
<proteinExistence type="predicted"/>
<evidence type="ECO:0000313" key="4">
    <source>
        <dbReference type="Proteomes" id="UP000799291"/>
    </source>
</evidence>
<feature type="transmembrane region" description="Helical" evidence="1">
    <location>
        <begin position="157"/>
        <end position="179"/>
    </location>
</feature>
<dbReference type="OrthoDB" id="4435313at2759"/>
<dbReference type="Proteomes" id="UP000799291">
    <property type="component" value="Unassembled WGS sequence"/>
</dbReference>
<evidence type="ECO:0000256" key="1">
    <source>
        <dbReference type="SAM" id="Phobius"/>
    </source>
</evidence>
<name>A0A6G1IYQ3_9PLEO</name>
<reference evidence="3" key="1">
    <citation type="journal article" date="2020" name="Stud. Mycol.">
        <title>101 Dothideomycetes genomes: a test case for predicting lifestyles and emergence of pathogens.</title>
        <authorList>
            <person name="Haridas S."/>
            <person name="Albert R."/>
            <person name="Binder M."/>
            <person name="Bloem J."/>
            <person name="Labutti K."/>
            <person name="Salamov A."/>
            <person name="Andreopoulos B."/>
            <person name="Baker S."/>
            <person name="Barry K."/>
            <person name="Bills G."/>
            <person name="Bluhm B."/>
            <person name="Cannon C."/>
            <person name="Castanera R."/>
            <person name="Culley D."/>
            <person name="Daum C."/>
            <person name="Ezra D."/>
            <person name="Gonzalez J."/>
            <person name="Henrissat B."/>
            <person name="Kuo A."/>
            <person name="Liang C."/>
            <person name="Lipzen A."/>
            <person name="Lutzoni F."/>
            <person name="Magnuson J."/>
            <person name="Mondo S."/>
            <person name="Nolan M."/>
            <person name="Ohm R."/>
            <person name="Pangilinan J."/>
            <person name="Park H.-J."/>
            <person name="Ramirez L."/>
            <person name="Alfaro M."/>
            <person name="Sun H."/>
            <person name="Tritt A."/>
            <person name="Yoshinaga Y."/>
            <person name="Zwiers L.-H."/>
            <person name="Turgeon B."/>
            <person name="Goodwin S."/>
            <person name="Spatafora J."/>
            <person name="Crous P."/>
            <person name="Grigoriev I."/>
        </authorList>
    </citation>
    <scope>NUCLEOTIDE SEQUENCE</scope>
    <source>
        <strain evidence="3">CBS 122367</strain>
    </source>
</reference>
<keyword evidence="2" id="KW-0732">Signal</keyword>
<feature type="chain" id="PRO_5026009753" evidence="2">
    <location>
        <begin position="27"/>
        <end position="339"/>
    </location>
</feature>
<feature type="transmembrane region" description="Helical" evidence="1">
    <location>
        <begin position="306"/>
        <end position="327"/>
    </location>
</feature>
<keyword evidence="1" id="KW-1133">Transmembrane helix</keyword>
<keyword evidence="1" id="KW-0472">Membrane</keyword>
<keyword evidence="4" id="KW-1185">Reference proteome</keyword>
<gene>
    <name evidence="3" type="ORF">K458DRAFT_418989</name>
</gene>
<dbReference type="AlphaFoldDB" id="A0A6G1IYQ3"/>
<evidence type="ECO:0000313" key="3">
    <source>
        <dbReference type="EMBL" id="KAF2683387.1"/>
    </source>
</evidence>
<feature type="signal peptide" evidence="2">
    <location>
        <begin position="1"/>
        <end position="26"/>
    </location>
</feature>
<evidence type="ECO:0000256" key="2">
    <source>
        <dbReference type="SAM" id="SignalP"/>
    </source>
</evidence>
<sequence>MDPHHSARTLLPFALVLTLLPLLATAQGETGGSRLDSGQCPPNTEATLVYSPFKPYFTWYHGDRQKCWVVADCLFEAAGESRKQQFAATALVMGLIPLTLKDIAWPERRLIYVTKRLNWVVEVLVLALGLVPLETGRRSETRGRSRENNMIAKKAWALSRGAIIGVIAVMWLGLVAAYAGLTFMEVYSKRSALGCPFPLFVPVWYVIALIPASIHAVFASLRRRRHNKRLERLQHVDPCAPVAKNGFRVPVPTEEDLERKRKIISAVQGADEDWPVQMAWGVYYIAGTLVFTSVMAVTVVELVCWVGLGFAVTGCSKVLAFFLCLVFERTGEGDCGDED</sequence>
<dbReference type="EMBL" id="MU005584">
    <property type="protein sequence ID" value="KAF2683387.1"/>
    <property type="molecule type" value="Genomic_DNA"/>
</dbReference>
<feature type="transmembrane region" description="Helical" evidence="1">
    <location>
        <begin position="282"/>
        <end position="300"/>
    </location>
</feature>
<accession>A0A6G1IYQ3</accession>